<gene>
    <name evidence="1" type="ORF">C7450_10696</name>
</gene>
<reference evidence="1 2" key="1">
    <citation type="submission" date="2018-05" db="EMBL/GenBank/DDBJ databases">
        <title>Genomic Encyclopedia of Type Strains, Phase IV (KMG-IV): sequencing the most valuable type-strain genomes for metagenomic binning, comparative biology and taxonomic classification.</title>
        <authorList>
            <person name="Goeker M."/>
        </authorList>
    </citation>
    <scope>NUCLEOTIDE SEQUENCE [LARGE SCALE GENOMIC DNA]</scope>
    <source>
        <strain evidence="1 2">DSM 6462</strain>
    </source>
</reference>
<keyword evidence="2" id="KW-1185">Reference proteome</keyword>
<name>A0A2V3U609_9HYPH</name>
<dbReference type="InterPro" id="IPR010323">
    <property type="entry name" value="DUF924"/>
</dbReference>
<organism evidence="1 2">
    <name type="scientific">Chelatococcus asaccharovorans</name>
    <dbReference type="NCBI Taxonomy" id="28210"/>
    <lineage>
        <taxon>Bacteria</taxon>
        <taxon>Pseudomonadati</taxon>
        <taxon>Pseudomonadota</taxon>
        <taxon>Alphaproteobacteria</taxon>
        <taxon>Hyphomicrobiales</taxon>
        <taxon>Chelatococcaceae</taxon>
        <taxon>Chelatococcus</taxon>
    </lineage>
</organism>
<dbReference type="InterPro" id="IPR011990">
    <property type="entry name" value="TPR-like_helical_dom_sf"/>
</dbReference>
<evidence type="ECO:0000313" key="2">
    <source>
        <dbReference type="Proteomes" id="UP000248021"/>
    </source>
</evidence>
<accession>A0A2V3U609</accession>
<sequence>MGSVMRNLATAAGPQSLPATPADASAVVAFWAASSTHWFDKDAGFDHTFRERFLGLHMDVAARKHDGWMASSYGALALLILTDQYPRNAFRGTGHMYATDPLARLYAHQALEAGHMDDVEPKMRLFFSLPFAHSEDMADQDISVRLNGQLGQPWLDHAQGHRDIIRRFGRFPHRNPMLGRVTTQKEQAFLNGGGFAG</sequence>
<proteinExistence type="predicted"/>
<dbReference type="Gene3D" id="1.25.40.10">
    <property type="entry name" value="Tetratricopeptide repeat domain"/>
    <property type="match status" value="1"/>
</dbReference>
<dbReference type="Pfam" id="PF06041">
    <property type="entry name" value="DUF924"/>
    <property type="match status" value="1"/>
</dbReference>
<evidence type="ECO:0000313" key="1">
    <source>
        <dbReference type="EMBL" id="PXW57924.1"/>
    </source>
</evidence>
<protein>
    <submittedName>
        <fullName evidence="1">Uncharacterized protein (DUF924 family)</fullName>
    </submittedName>
</protein>
<dbReference type="SUPFAM" id="SSF48452">
    <property type="entry name" value="TPR-like"/>
    <property type="match status" value="1"/>
</dbReference>
<dbReference type="Proteomes" id="UP000248021">
    <property type="component" value="Unassembled WGS sequence"/>
</dbReference>
<dbReference type="Gene3D" id="1.20.58.320">
    <property type="entry name" value="TPR-like"/>
    <property type="match status" value="1"/>
</dbReference>
<comment type="caution">
    <text evidence="1">The sequence shown here is derived from an EMBL/GenBank/DDBJ whole genome shotgun (WGS) entry which is preliminary data.</text>
</comment>
<dbReference type="EMBL" id="QJJK01000006">
    <property type="protein sequence ID" value="PXW57924.1"/>
    <property type="molecule type" value="Genomic_DNA"/>
</dbReference>
<dbReference type="AlphaFoldDB" id="A0A2V3U609"/>